<comment type="caution">
    <text evidence="12">The sequence shown here is derived from an EMBL/GenBank/DDBJ whole genome shotgun (WGS) entry which is preliminary data.</text>
</comment>
<evidence type="ECO:0000256" key="2">
    <source>
        <dbReference type="ARBA" id="ARBA00022729"/>
    </source>
</evidence>
<evidence type="ECO:0000313" key="12">
    <source>
        <dbReference type="EMBL" id="HIX65748.1"/>
    </source>
</evidence>
<evidence type="ECO:0000256" key="5">
    <source>
        <dbReference type="ARBA" id="ARBA00022984"/>
    </source>
</evidence>
<evidence type="ECO:0000313" key="13">
    <source>
        <dbReference type="Proteomes" id="UP000886800"/>
    </source>
</evidence>
<dbReference type="Proteomes" id="UP000886800">
    <property type="component" value="Unassembled WGS sequence"/>
</dbReference>
<sequence>MGRRLAAVALVLAAGCALAGFGRGLPAAAQSIPDTLDFPVQAKAAVVVEAASGRVLYAQNANARLPMASTTKMLTALLALEQPDLWEEFAVGEEVAVEGSALGLRPGDRASLWTLACGMLLASGNDAANAAAVRIGGSLEGFAQLMNQRAAELGLEDSRFVTPSGLDASGHYASAYDLALLARAALQNPLFARICGSASLQVPYGDPPEPRLLTNHNRLLREYPGTVGVKTGYTQKAGRCLVSAVEREGITLIAVTLGCPDDWNVHRALYGRYFPQLTAAPTQALLPGLLLPAAGGTGEGVPVRYEGPGEAVLLAGEAPRLEWELPPFLWAPVQEGQLLGWVTVRAGDGQPLARLAVKANEDLPARKKPSLWERLAGG</sequence>
<evidence type="ECO:0000256" key="7">
    <source>
        <dbReference type="PIRSR" id="PIRSR618044-1"/>
    </source>
</evidence>
<feature type="active site" evidence="7">
    <location>
        <position position="123"/>
    </location>
</feature>
<dbReference type="Pfam" id="PF00768">
    <property type="entry name" value="Peptidase_S11"/>
    <property type="match status" value="1"/>
</dbReference>
<keyword evidence="12" id="KW-0645">Protease</keyword>
<reference evidence="12" key="2">
    <citation type="submission" date="2021-04" db="EMBL/GenBank/DDBJ databases">
        <authorList>
            <person name="Gilroy R."/>
        </authorList>
    </citation>
    <scope>NUCLEOTIDE SEQUENCE</scope>
    <source>
        <strain evidence="12">CHK188-5543</strain>
    </source>
</reference>
<keyword evidence="3" id="KW-0378">Hydrolase</keyword>
<reference evidence="12" key="1">
    <citation type="journal article" date="2021" name="PeerJ">
        <title>Extensive microbial diversity within the chicken gut microbiome revealed by metagenomics and culture.</title>
        <authorList>
            <person name="Gilroy R."/>
            <person name="Ravi A."/>
            <person name="Getino M."/>
            <person name="Pursley I."/>
            <person name="Horton D.L."/>
            <person name="Alikhan N.F."/>
            <person name="Baker D."/>
            <person name="Gharbi K."/>
            <person name="Hall N."/>
            <person name="Watson M."/>
            <person name="Adriaenssens E.M."/>
            <person name="Foster-Nyarko E."/>
            <person name="Jarju S."/>
            <person name="Secka A."/>
            <person name="Antonio M."/>
            <person name="Oren A."/>
            <person name="Chaudhuri R.R."/>
            <person name="La Ragione R."/>
            <person name="Hildebrand F."/>
            <person name="Pallen M.J."/>
        </authorList>
    </citation>
    <scope>NUCLEOTIDE SEQUENCE</scope>
    <source>
        <strain evidence="12">CHK188-5543</strain>
    </source>
</reference>
<dbReference type="GO" id="GO:0071555">
    <property type="term" value="P:cell wall organization"/>
    <property type="evidence" value="ECO:0007669"/>
    <property type="project" value="UniProtKB-KW"/>
</dbReference>
<evidence type="ECO:0000259" key="11">
    <source>
        <dbReference type="Pfam" id="PF00768"/>
    </source>
</evidence>
<accession>A0A9D1WRF6</accession>
<dbReference type="PRINTS" id="PR00725">
    <property type="entry name" value="DADACBPTASE1"/>
</dbReference>
<dbReference type="InterPro" id="IPR018044">
    <property type="entry name" value="Peptidase_S11"/>
</dbReference>
<evidence type="ECO:0000256" key="4">
    <source>
        <dbReference type="ARBA" id="ARBA00022960"/>
    </source>
</evidence>
<keyword evidence="4" id="KW-0133">Cell shape</keyword>
<dbReference type="GO" id="GO:0006508">
    <property type="term" value="P:proteolysis"/>
    <property type="evidence" value="ECO:0007669"/>
    <property type="project" value="InterPro"/>
</dbReference>
<dbReference type="GO" id="GO:0008360">
    <property type="term" value="P:regulation of cell shape"/>
    <property type="evidence" value="ECO:0007669"/>
    <property type="project" value="UniProtKB-KW"/>
</dbReference>
<feature type="active site" description="Proton acceptor" evidence="7">
    <location>
        <position position="72"/>
    </location>
</feature>
<dbReference type="InterPro" id="IPR001967">
    <property type="entry name" value="Peptidase_S11_N"/>
</dbReference>
<dbReference type="AlphaFoldDB" id="A0A9D1WRF6"/>
<evidence type="ECO:0000256" key="9">
    <source>
        <dbReference type="RuleBase" id="RU004016"/>
    </source>
</evidence>
<dbReference type="GO" id="GO:0009002">
    <property type="term" value="F:serine-type D-Ala-D-Ala carboxypeptidase activity"/>
    <property type="evidence" value="ECO:0007669"/>
    <property type="project" value="InterPro"/>
</dbReference>
<keyword evidence="12" id="KW-0121">Carboxypeptidase</keyword>
<dbReference type="PROSITE" id="PS51257">
    <property type="entry name" value="PROKAR_LIPOPROTEIN"/>
    <property type="match status" value="1"/>
</dbReference>
<organism evidence="12 13">
    <name type="scientific">Candidatus Anaerotruncus excrementipullorum</name>
    <dbReference type="NCBI Taxonomy" id="2838465"/>
    <lineage>
        <taxon>Bacteria</taxon>
        <taxon>Bacillati</taxon>
        <taxon>Bacillota</taxon>
        <taxon>Clostridia</taxon>
        <taxon>Eubacteriales</taxon>
        <taxon>Oscillospiraceae</taxon>
        <taxon>Anaerotruncus</taxon>
    </lineage>
</organism>
<evidence type="ECO:0000256" key="1">
    <source>
        <dbReference type="ARBA" id="ARBA00007164"/>
    </source>
</evidence>
<evidence type="ECO:0000256" key="3">
    <source>
        <dbReference type="ARBA" id="ARBA00022801"/>
    </source>
</evidence>
<evidence type="ECO:0000256" key="6">
    <source>
        <dbReference type="ARBA" id="ARBA00023316"/>
    </source>
</evidence>
<dbReference type="EMBL" id="DXES01000125">
    <property type="protein sequence ID" value="HIX65748.1"/>
    <property type="molecule type" value="Genomic_DNA"/>
</dbReference>
<dbReference type="Gene3D" id="3.40.710.10">
    <property type="entry name" value="DD-peptidase/beta-lactamase superfamily"/>
    <property type="match status" value="1"/>
</dbReference>
<proteinExistence type="inferred from homology"/>
<keyword evidence="5" id="KW-0573">Peptidoglycan synthesis</keyword>
<keyword evidence="2 10" id="KW-0732">Signal</keyword>
<keyword evidence="6" id="KW-0961">Cell wall biogenesis/degradation</keyword>
<dbReference type="InterPro" id="IPR012338">
    <property type="entry name" value="Beta-lactam/transpept-like"/>
</dbReference>
<feature type="domain" description="Peptidase S11 D-alanyl-D-alanine carboxypeptidase A N-terminal" evidence="11">
    <location>
        <begin position="40"/>
        <end position="259"/>
    </location>
</feature>
<gene>
    <name evidence="12" type="ORF">H9736_05805</name>
</gene>
<dbReference type="GO" id="GO:0009252">
    <property type="term" value="P:peptidoglycan biosynthetic process"/>
    <property type="evidence" value="ECO:0007669"/>
    <property type="project" value="UniProtKB-KW"/>
</dbReference>
<evidence type="ECO:0000256" key="8">
    <source>
        <dbReference type="PIRSR" id="PIRSR618044-2"/>
    </source>
</evidence>
<feature type="signal peptide" evidence="10">
    <location>
        <begin position="1"/>
        <end position="19"/>
    </location>
</feature>
<name>A0A9D1WRF6_9FIRM</name>
<dbReference type="PANTHER" id="PTHR21581:SF33">
    <property type="entry name" value="D-ALANYL-D-ALANINE CARBOXYPEPTIDASE DACB"/>
    <property type="match status" value="1"/>
</dbReference>
<protein>
    <submittedName>
        <fullName evidence="12">D-alanyl-D-alanine carboxypeptidase</fullName>
    </submittedName>
</protein>
<comment type="similarity">
    <text evidence="1 9">Belongs to the peptidase S11 family.</text>
</comment>
<dbReference type="PANTHER" id="PTHR21581">
    <property type="entry name" value="D-ALANYL-D-ALANINE CARBOXYPEPTIDASE"/>
    <property type="match status" value="1"/>
</dbReference>
<feature type="active site" description="Acyl-ester intermediate" evidence="7">
    <location>
        <position position="69"/>
    </location>
</feature>
<feature type="binding site" evidence="8">
    <location>
        <position position="230"/>
    </location>
    <ligand>
        <name>substrate</name>
    </ligand>
</feature>
<feature type="chain" id="PRO_5039665492" evidence="10">
    <location>
        <begin position="20"/>
        <end position="378"/>
    </location>
</feature>
<evidence type="ECO:0000256" key="10">
    <source>
        <dbReference type="SAM" id="SignalP"/>
    </source>
</evidence>
<dbReference type="SUPFAM" id="SSF56601">
    <property type="entry name" value="beta-lactamase/transpeptidase-like"/>
    <property type="match status" value="1"/>
</dbReference>